<organism evidence="1 2">
    <name type="scientific">Arcobacter roscoffensis</name>
    <dbReference type="NCBI Taxonomy" id="2961520"/>
    <lineage>
        <taxon>Bacteria</taxon>
        <taxon>Pseudomonadati</taxon>
        <taxon>Campylobacterota</taxon>
        <taxon>Epsilonproteobacteria</taxon>
        <taxon>Campylobacterales</taxon>
        <taxon>Arcobacteraceae</taxon>
        <taxon>Arcobacter</taxon>
    </lineage>
</organism>
<sequence>MIDYKNKNIFFTGRTDLIDLEELEKYLLQKGAVLVDSMEKADLVIKGKFTPIIIEEELYELSLTQLDILEINKLEEEFSKNLDIDSILIAIKISKDQERLLKLLSNEYFEDEVFIKLLRLYDFKDEDIYDTDENRDVCTKIVERFCSLVETNHNIQYAPIGVYYTALEASSDKLLEVIYNMPDFSISDKNAQENQPLNLKEVVALNPNSSKTMHLQIIKNNRVNELRFLALNEAISAMVQKKLFEKNIQEVNISLIKASNYDENMIDEFLKDDVLRKELFKVVSLDERLFDKFFENIDDISLIYLCMNKSLTSGMIEKAFEKNIDNANINLLKNKNCPNEKIEEFLNKQDKIYNISIAHNEALTKEQFESLYALDDYDVNISLASNISTSKEILKSLSLKEDRFINETLCANVSTPIGVLLQFQYDGGLKSIISNNDSFREFTRKNIGM</sequence>
<evidence type="ECO:0000313" key="1">
    <source>
        <dbReference type="EMBL" id="UTJ07381.1"/>
    </source>
</evidence>
<dbReference type="EMBL" id="CP100595">
    <property type="protein sequence ID" value="UTJ07381.1"/>
    <property type="molecule type" value="Genomic_DNA"/>
</dbReference>
<accession>A0ABY5E5E3</accession>
<proteinExistence type="predicted"/>
<keyword evidence="2" id="KW-1185">Reference proteome</keyword>
<name>A0ABY5E5E3_9BACT</name>
<evidence type="ECO:0000313" key="2">
    <source>
        <dbReference type="Proteomes" id="UP001060012"/>
    </source>
</evidence>
<reference evidence="1" key="1">
    <citation type="submission" date="2022-07" db="EMBL/GenBank/DDBJ databases">
        <title>Arcobacter roscoffensis sp. nov., a marine bacterium isolated from coastal seawater collected from Roscoff, France.</title>
        <authorList>
            <person name="Pascual J."/>
            <person name="Lepeaux C."/>
            <person name="Methner A."/>
            <person name="Overmann J."/>
        </authorList>
    </citation>
    <scope>NUCLEOTIDE SEQUENCE</scope>
    <source>
        <strain evidence="1">ARW1-2F2</strain>
    </source>
</reference>
<protein>
    <submittedName>
        <fullName evidence="1">Uncharacterized protein</fullName>
    </submittedName>
</protein>
<dbReference type="RefSeq" id="WP_254577558.1">
    <property type="nucleotide sequence ID" value="NZ_CP100595.1"/>
</dbReference>
<gene>
    <name evidence="1" type="ORF">NJU99_04625</name>
</gene>
<dbReference type="Proteomes" id="UP001060012">
    <property type="component" value="Chromosome"/>
</dbReference>